<evidence type="ECO:0000256" key="2">
    <source>
        <dbReference type="ARBA" id="ARBA00008640"/>
    </source>
</evidence>
<keyword evidence="5 7" id="KW-1133">Transmembrane helix</keyword>
<comment type="similarity">
    <text evidence="2 7">Belongs to the TVP38/TMEM64 family.</text>
</comment>
<reference evidence="10" key="2">
    <citation type="submission" date="2021-04" db="EMBL/GenBank/DDBJ databases">
        <title>Novel species in family Eggerthellaceae.</title>
        <authorList>
            <person name="Zhang G."/>
        </authorList>
    </citation>
    <scope>NUCLEOTIDE SEQUENCE</scope>
    <source>
        <strain evidence="10">Zg-886</strain>
    </source>
</reference>
<dbReference type="EMBL" id="CP072829">
    <property type="protein sequence ID" value="QTU85259.1"/>
    <property type="molecule type" value="Genomic_DNA"/>
</dbReference>
<evidence type="ECO:0000313" key="12">
    <source>
        <dbReference type="Proteomes" id="UP000671910"/>
    </source>
</evidence>
<sequence>MEKGNIFKLAGLFAFFAIMVLLIVLLWPIAKDLFEPGGVDRVIADVKGAGPLGVLILLAMQFLQIVVAFIPGEVVQMAAGMMYGPWWGALIIFLGCVISSMLIYEVVHRLGAPFVQSMVPTKWLDKFRNFEASGKLLPIVFVLFFIPGLPKDVFTYLIPLTDMPKKQFIMVSCVARIPGIIVSTYAADGLVEGRIWESVVIFAVVGVVAGAGLLFRDRLMGLLDRFSKHER</sequence>
<evidence type="ECO:0000313" key="9">
    <source>
        <dbReference type="EMBL" id="NHM14673.1"/>
    </source>
</evidence>
<dbReference type="KEGG" id="ebz:J7S26_08110"/>
<evidence type="ECO:0000256" key="7">
    <source>
        <dbReference type="RuleBase" id="RU366058"/>
    </source>
</evidence>
<feature type="transmembrane region" description="Helical" evidence="7">
    <location>
        <begin position="136"/>
        <end position="156"/>
    </location>
</feature>
<dbReference type="Proteomes" id="UP000671910">
    <property type="component" value="Chromosome"/>
</dbReference>
<feature type="domain" description="VTT" evidence="8">
    <location>
        <begin position="70"/>
        <end position="186"/>
    </location>
</feature>
<dbReference type="PANTHER" id="PTHR12677">
    <property type="entry name" value="GOLGI APPARATUS MEMBRANE PROTEIN TVP38-RELATED"/>
    <property type="match status" value="1"/>
</dbReference>
<dbReference type="PANTHER" id="PTHR12677:SF59">
    <property type="entry name" value="GOLGI APPARATUS MEMBRANE PROTEIN TVP38-RELATED"/>
    <property type="match status" value="1"/>
</dbReference>
<proteinExistence type="inferred from homology"/>
<feature type="transmembrane region" description="Helical" evidence="7">
    <location>
        <begin position="50"/>
        <end position="71"/>
    </location>
</feature>
<feature type="transmembrane region" description="Helical" evidence="7">
    <location>
        <begin position="83"/>
        <end position="104"/>
    </location>
</feature>
<gene>
    <name evidence="9" type="ORF">GMI68_07845</name>
    <name evidence="10" type="ORF">J7S26_08110</name>
</gene>
<accession>A0A9E6MRV0</accession>
<dbReference type="Pfam" id="PF09335">
    <property type="entry name" value="VTT_dom"/>
    <property type="match status" value="1"/>
</dbReference>
<keyword evidence="4 7" id="KW-0812">Transmembrane</keyword>
<feature type="transmembrane region" description="Helical" evidence="7">
    <location>
        <begin position="193"/>
        <end position="215"/>
    </location>
</feature>
<organism evidence="10 12">
    <name type="scientific">Xiamenia xianingshaonis</name>
    <dbReference type="NCBI Taxonomy" id="2682776"/>
    <lineage>
        <taxon>Bacteria</taxon>
        <taxon>Bacillati</taxon>
        <taxon>Actinomycetota</taxon>
        <taxon>Coriobacteriia</taxon>
        <taxon>Eggerthellales</taxon>
        <taxon>Eggerthellaceae</taxon>
        <taxon>Xiamenia</taxon>
    </lineage>
</organism>
<name>A0A9E6MRV0_9ACTN</name>
<keyword evidence="11" id="KW-1185">Reference proteome</keyword>
<dbReference type="Proteomes" id="UP000636394">
    <property type="component" value="Unassembled WGS sequence"/>
</dbReference>
<dbReference type="InterPro" id="IPR032816">
    <property type="entry name" value="VTT_dom"/>
</dbReference>
<keyword evidence="3 7" id="KW-1003">Cell membrane</keyword>
<comment type="subcellular location">
    <subcellularLocation>
        <location evidence="1 7">Cell membrane</location>
        <topology evidence="1 7">Multi-pass membrane protein</topology>
    </subcellularLocation>
</comment>
<dbReference type="GO" id="GO:0005886">
    <property type="term" value="C:plasma membrane"/>
    <property type="evidence" value="ECO:0007669"/>
    <property type="project" value="UniProtKB-SubCell"/>
</dbReference>
<evidence type="ECO:0000256" key="5">
    <source>
        <dbReference type="ARBA" id="ARBA00022989"/>
    </source>
</evidence>
<evidence type="ECO:0000256" key="6">
    <source>
        <dbReference type="ARBA" id="ARBA00023136"/>
    </source>
</evidence>
<evidence type="ECO:0000313" key="10">
    <source>
        <dbReference type="EMBL" id="QTU85259.1"/>
    </source>
</evidence>
<evidence type="ECO:0000313" key="11">
    <source>
        <dbReference type="Proteomes" id="UP000636394"/>
    </source>
</evidence>
<keyword evidence="6 7" id="KW-0472">Membrane</keyword>
<evidence type="ECO:0000256" key="4">
    <source>
        <dbReference type="ARBA" id="ARBA00022692"/>
    </source>
</evidence>
<evidence type="ECO:0000256" key="3">
    <source>
        <dbReference type="ARBA" id="ARBA00022475"/>
    </source>
</evidence>
<evidence type="ECO:0000259" key="8">
    <source>
        <dbReference type="Pfam" id="PF09335"/>
    </source>
</evidence>
<dbReference type="AlphaFoldDB" id="A0A9E6MRV0"/>
<feature type="transmembrane region" description="Helical" evidence="7">
    <location>
        <begin position="12"/>
        <end position="30"/>
    </location>
</feature>
<dbReference type="EMBL" id="WPCR01000009">
    <property type="protein sequence ID" value="NHM14673.1"/>
    <property type="molecule type" value="Genomic_DNA"/>
</dbReference>
<dbReference type="InterPro" id="IPR015414">
    <property type="entry name" value="TMEM64"/>
</dbReference>
<reference evidence="9 11" key="1">
    <citation type="submission" date="2019-11" db="EMBL/GenBank/DDBJ databases">
        <title>Eggerthellaceae novel genus isolated from the rectal contents of marmort.</title>
        <authorList>
            <person name="Zhang G."/>
        </authorList>
    </citation>
    <scope>NUCLEOTIDE SEQUENCE [LARGE SCALE GENOMIC DNA]</scope>
    <source>
        <strain evidence="9">Zg-886</strain>
        <strain evidence="11">zg-886</strain>
    </source>
</reference>
<evidence type="ECO:0000256" key="1">
    <source>
        <dbReference type="ARBA" id="ARBA00004651"/>
    </source>
</evidence>
<protein>
    <recommendedName>
        <fullName evidence="7">TVP38/TMEM64 family membrane protein</fullName>
    </recommendedName>
</protein>